<organism evidence="6 7">
    <name type="scientific">Polymorphospora lycopeni</name>
    <dbReference type="NCBI Taxonomy" id="3140240"/>
    <lineage>
        <taxon>Bacteria</taxon>
        <taxon>Bacillati</taxon>
        <taxon>Actinomycetota</taxon>
        <taxon>Actinomycetes</taxon>
        <taxon>Micromonosporales</taxon>
        <taxon>Micromonosporaceae</taxon>
        <taxon>Polymorphospora</taxon>
    </lineage>
</organism>
<gene>
    <name evidence="6" type="ORF">AAFH96_35710</name>
</gene>
<feature type="region of interest" description="Disordered" evidence="4">
    <location>
        <begin position="432"/>
        <end position="470"/>
    </location>
</feature>
<keyword evidence="3" id="KW-0143">Chaperone</keyword>
<name>A0ABV5D296_9ACTN</name>
<dbReference type="PANTHER" id="PTHR42749">
    <property type="entry name" value="CELL SHAPE-DETERMINING PROTEIN MREB"/>
    <property type="match status" value="1"/>
</dbReference>
<keyword evidence="5" id="KW-1133">Transmembrane helix</keyword>
<dbReference type="SUPFAM" id="SSF53067">
    <property type="entry name" value="Actin-like ATPase domain"/>
    <property type="match status" value="2"/>
</dbReference>
<evidence type="ECO:0000313" key="6">
    <source>
        <dbReference type="EMBL" id="MFB6398383.1"/>
    </source>
</evidence>
<accession>A0ABV5D296</accession>
<evidence type="ECO:0000256" key="1">
    <source>
        <dbReference type="ARBA" id="ARBA00022741"/>
    </source>
</evidence>
<comment type="caution">
    <text evidence="6">The sequence shown here is derived from an EMBL/GenBank/DDBJ whole genome shotgun (WGS) entry which is preliminary data.</text>
</comment>
<keyword evidence="2" id="KW-0067">ATP-binding</keyword>
<proteinExistence type="predicted"/>
<evidence type="ECO:0000256" key="5">
    <source>
        <dbReference type="SAM" id="Phobius"/>
    </source>
</evidence>
<feature type="transmembrane region" description="Helical" evidence="5">
    <location>
        <begin position="477"/>
        <end position="495"/>
    </location>
</feature>
<evidence type="ECO:0000313" key="7">
    <source>
        <dbReference type="Proteomes" id="UP001582793"/>
    </source>
</evidence>
<keyword evidence="5" id="KW-0472">Membrane</keyword>
<feature type="transmembrane region" description="Helical" evidence="5">
    <location>
        <begin position="570"/>
        <end position="594"/>
    </location>
</feature>
<dbReference type="RefSeq" id="WP_375737168.1">
    <property type="nucleotide sequence ID" value="NZ_JBCGDC010000236.1"/>
</dbReference>
<dbReference type="Gene3D" id="3.90.640.10">
    <property type="entry name" value="Actin, Chain A, domain 4"/>
    <property type="match status" value="1"/>
</dbReference>
<dbReference type="Pfam" id="PF00012">
    <property type="entry name" value="HSP70"/>
    <property type="match status" value="1"/>
</dbReference>
<feature type="region of interest" description="Disordered" evidence="4">
    <location>
        <begin position="1"/>
        <end position="27"/>
    </location>
</feature>
<dbReference type="Proteomes" id="UP001582793">
    <property type="component" value="Unassembled WGS sequence"/>
</dbReference>
<reference evidence="6 7" key="1">
    <citation type="submission" date="2024-04" db="EMBL/GenBank/DDBJ databases">
        <title>Polymorphospora sp. isolated from Baiyangdian Lake in Xiong'an New Area.</title>
        <authorList>
            <person name="Zhang X."/>
            <person name="Liu J."/>
        </authorList>
    </citation>
    <scope>NUCLEOTIDE SEQUENCE [LARGE SCALE GENOMIC DNA]</scope>
    <source>
        <strain evidence="6 7">2-325</strain>
    </source>
</reference>
<feature type="transmembrane region" description="Helical" evidence="5">
    <location>
        <begin position="538"/>
        <end position="558"/>
    </location>
</feature>
<dbReference type="Gene3D" id="3.30.420.40">
    <property type="match status" value="2"/>
</dbReference>
<protein>
    <submittedName>
        <fullName evidence="6">Hsp70 family protein</fullName>
    </submittedName>
</protein>
<keyword evidence="5" id="KW-0812">Transmembrane</keyword>
<evidence type="ECO:0000256" key="3">
    <source>
        <dbReference type="ARBA" id="ARBA00023186"/>
    </source>
</evidence>
<dbReference type="PANTHER" id="PTHR42749:SF1">
    <property type="entry name" value="CELL SHAPE-DETERMINING PROTEIN MREB"/>
    <property type="match status" value="1"/>
</dbReference>
<sequence length="704" mass="73555">MAEDTTRPTDRHPQIIGHIDRPAPQRPTAHKVVRLGAVSGHHLGIDYGTSHTVAVVRWPDGRCRPLLFDGSPLLPSALFLSSDGDLVAGRDAVHSARLDPARFAPYPKRHVDEGVLLLGDRSVPLVEAVAATLARVAVEAVRACGLPPARVTMTYPAGWGAVRRDVLVGAATRAGLPAPTLVPEPVAAAGYFTAVLGHAVRPGHLLVVYDLGAGTFDVGVVRRTGTGFEVCDVDGMADFGGLDLDALVVARVGAVIEDVDPAAWQRLTAPSGPADQRHFRTLWDDARNAKEMLSRQSSAGLHVPLVEREVPVGREEFEAAARPYLERAAVLTRQVMARSGATAGNLAGVFLVGGASRVPLAATTLHHATGVAPTVLEQPELVVAEGALHVAHTEWSTADAVPPRLPGPRVASVAPGMAPAAVPPLPVPTTGWGSPDLPLGSGWPAAAGPAPAAVHPSAAPPPNRPLGTRRASSVPPMVWAMLAVLTTLLTAASLVTWITRLLALAGVAGTVMLVRRAVTWRPREGAGFARSRSTPSTLGTIAAVPAGVVAAAGLTLLVMNSLDSDGDNGLLAAGSIVLGTGLLLTLVAIGLLVVGLRTYPRLVVHADGITYQPDARYRYDLLWTDLARVELAHLTPGRPPALIAVPLPQSPLTDDLAQDLRWRPDLDALVIDDLDRLSQRLAADLPHIAQALVHYRAAAGPGPS</sequence>
<dbReference type="InterPro" id="IPR043129">
    <property type="entry name" value="ATPase_NBD"/>
</dbReference>
<feature type="compositionally biased region" description="Low complexity" evidence="4">
    <location>
        <begin position="444"/>
        <end position="457"/>
    </location>
</feature>
<keyword evidence="1" id="KW-0547">Nucleotide-binding</keyword>
<feature type="compositionally biased region" description="Basic and acidic residues" evidence="4">
    <location>
        <begin position="1"/>
        <end position="23"/>
    </location>
</feature>
<keyword evidence="7" id="KW-1185">Reference proteome</keyword>
<evidence type="ECO:0000256" key="4">
    <source>
        <dbReference type="SAM" id="MobiDB-lite"/>
    </source>
</evidence>
<evidence type="ECO:0000256" key="2">
    <source>
        <dbReference type="ARBA" id="ARBA00022840"/>
    </source>
</evidence>
<dbReference type="InterPro" id="IPR013126">
    <property type="entry name" value="Hsp_70_fam"/>
</dbReference>
<dbReference type="EMBL" id="JBCGDC010000236">
    <property type="protein sequence ID" value="MFB6398383.1"/>
    <property type="molecule type" value="Genomic_DNA"/>
</dbReference>